<organism evidence="10 11">
    <name type="scientific">Filimonas zeae</name>
    <dbReference type="NCBI Taxonomy" id="1737353"/>
    <lineage>
        <taxon>Bacteria</taxon>
        <taxon>Pseudomonadati</taxon>
        <taxon>Bacteroidota</taxon>
        <taxon>Chitinophagia</taxon>
        <taxon>Chitinophagales</taxon>
        <taxon>Chitinophagaceae</taxon>
        <taxon>Filimonas</taxon>
    </lineage>
</organism>
<evidence type="ECO:0000259" key="9">
    <source>
        <dbReference type="Pfam" id="PF13231"/>
    </source>
</evidence>
<feature type="transmembrane region" description="Helical" evidence="8">
    <location>
        <begin position="361"/>
        <end position="379"/>
    </location>
</feature>
<dbReference type="RefSeq" id="WP_229687803.1">
    <property type="nucleotide sequence ID" value="NZ_BMIB01000002.1"/>
</dbReference>
<evidence type="ECO:0000256" key="3">
    <source>
        <dbReference type="ARBA" id="ARBA00022676"/>
    </source>
</evidence>
<feature type="domain" description="Glycosyltransferase RgtA/B/C/D-like" evidence="9">
    <location>
        <begin position="63"/>
        <end position="223"/>
    </location>
</feature>
<feature type="transmembrane region" description="Helical" evidence="8">
    <location>
        <begin position="307"/>
        <end position="324"/>
    </location>
</feature>
<dbReference type="AlphaFoldDB" id="A0A917IYD3"/>
<evidence type="ECO:0000256" key="5">
    <source>
        <dbReference type="ARBA" id="ARBA00022692"/>
    </source>
</evidence>
<evidence type="ECO:0000313" key="11">
    <source>
        <dbReference type="Proteomes" id="UP000627292"/>
    </source>
</evidence>
<evidence type="ECO:0000256" key="7">
    <source>
        <dbReference type="ARBA" id="ARBA00023136"/>
    </source>
</evidence>
<feature type="transmembrane region" description="Helical" evidence="8">
    <location>
        <begin position="78"/>
        <end position="100"/>
    </location>
</feature>
<dbReference type="GO" id="GO:0016763">
    <property type="term" value="F:pentosyltransferase activity"/>
    <property type="evidence" value="ECO:0007669"/>
    <property type="project" value="TreeGrafter"/>
</dbReference>
<evidence type="ECO:0000256" key="8">
    <source>
        <dbReference type="SAM" id="Phobius"/>
    </source>
</evidence>
<feature type="transmembrane region" description="Helical" evidence="8">
    <location>
        <begin position="164"/>
        <end position="193"/>
    </location>
</feature>
<evidence type="ECO:0000256" key="6">
    <source>
        <dbReference type="ARBA" id="ARBA00022989"/>
    </source>
</evidence>
<feature type="transmembrane region" description="Helical" evidence="8">
    <location>
        <begin position="385"/>
        <end position="403"/>
    </location>
</feature>
<evidence type="ECO:0000256" key="4">
    <source>
        <dbReference type="ARBA" id="ARBA00022679"/>
    </source>
</evidence>
<dbReference type="Proteomes" id="UP000627292">
    <property type="component" value="Unassembled WGS sequence"/>
</dbReference>
<evidence type="ECO:0000256" key="2">
    <source>
        <dbReference type="ARBA" id="ARBA00022475"/>
    </source>
</evidence>
<feature type="transmembrane region" description="Helical" evidence="8">
    <location>
        <begin position="271"/>
        <end position="295"/>
    </location>
</feature>
<gene>
    <name evidence="10" type="ORF">GCM10011379_18390</name>
</gene>
<dbReference type="EMBL" id="BMIB01000002">
    <property type="protein sequence ID" value="GGH65350.1"/>
    <property type="molecule type" value="Genomic_DNA"/>
</dbReference>
<feature type="transmembrane region" description="Helical" evidence="8">
    <location>
        <begin position="205"/>
        <end position="224"/>
    </location>
</feature>
<protein>
    <recommendedName>
        <fullName evidence="9">Glycosyltransferase RgtA/B/C/D-like domain-containing protein</fullName>
    </recommendedName>
</protein>
<keyword evidence="5 8" id="KW-0812">Transmembrane</keyword>
<keyword evidence="6 8" id="KW-1133">Transmembrane helix</keyword>
<dbReference type="GO" id="GO:0010041">
    <property type="term" value="P:response to iron(III) ion"/>
    <property type="evidence" value="ECO:0007669"/>
    <property type="project" value="TreeGrafter"/>
</dbReference>
<dbReference type="PANTHER" id="PTHR33908">
    <property type="entry name" value="MANNOSYLTRANSFERASE YKCB-RELATED"/>
    <property type="match status" value="1"/>
</dbReference>
<comment type="caution">
    <text evidence="10">The sequence shown here is derived from an EMBL/GenBank/DDBJ whole genome shotgun (WGS) entry which is preliminary data.</text>
</comment>
<feature type="transmembrane region" description="Helical" evidence="8">
    <location>
        <begin position="415"/>
        <end position="434"/>
    </location>
</feature>
<keyword evidence="4" id="KW-0808">Transferase</keyword>
<evidence type="ECO:0000313" key="10">
    <source>
        <dbReference type="EMBL" id="GGH65350.1"/>
    </source>
</evidence>
<keyword evidence="3" id="KW-0328">Glycosyltransferase</keyword>
<proteinExistence type="predicted"/>
<sequence>MIGIPVSQRVFQCLLLIAVLLNATALFSDILEPDGALYAAISKRIALTGDWINLYGDGHDWLDKPHLPFWLAALSFRYLGISAFAYKLPAFVCWLAGLYYTWRLALALYGRAVAQLATLIYATALHAILANFDVRAEAYLTAFVVAAIYYLYRADEAGKRWLYLLAGAFCCALAVMTKGVFVLITIGAGLAVYQLFTRQWKWFLLYWWVVLALTLVFILPELYCLYEQFDKHPEKLVFNRTGVSGIRFFFWDSQFGRFFNSGPIKGEGDVFFFLHTVLWAFLPWSIFLYVAVVQLLRKKIPFQPRHWVAAGGALVSFLLFSLSSFQLPHYIVIVFPQLAMLTAAWLVSLSTPKAIARVNGIITGLLVLLVVLMLGLAVISRMGNTFLQITWILVGAIVALLVYRKSGITQVAIKGTAFAVLLFVFMNLLFYPPLMQYQAGMQAGKWLRQHGAGSKAVLFRCNIYSFEMYAPAIPERAADMQQLDSLCAATPGADWYMLVPQNEVTALQSNTLHIQKVASFGGFHISQLTGGFINAATRAQQLEYFYLYRVMAAK</sequence>
<reference evidence="10" key="2">
    <citation type="submission" date="2020-09" db="EMBL/GenBank/DDBJ databases">
        <authorList>
            <person name="Sun Q."/>
            <person name="Zhou Y."/>
        </authorList>
    </citation>
    <scope>NUCLEOTIDE SEQUENCE</scope>
    <source>
        <strain evidence="10">CGMCC 1.15290</strain>
    </source>
</reference>
<name>A0A917IYD3_9BACT</name>
<reference evidence="10" key="1">
    <citation type="journal article" date="2014" name="Int. J. Syst. Evol. Microbiol.">
        <title>Complete genome sequence of Corynebacterium casei LMG S-19264T (=DSM 44701T), isolated from a smear-ripened cheese.</title>
        <authorList>
            <consortium name="US DOE Joint Genome Institute (JGI-PGF)"/>
            <person name="Walter F."/>
            <person name="Albersmeier A."/>
            <person name="Kalinowski J."/>
            <person name="Ruckert C."/>
        </authorList>
    </citation>
    <scope>NUCLEOTIDE SEQUENCE</scope>
    <source>
        <strain evidence="10">CGMCC 1.15290</strain>
    </source>
</reference>
<keyword evidence="7 8" id="KW-0472">Membrane</keyword>
<dbReference type="PANTHER" id="PTHR33908:SF3">
    <property type="entry name" value="UNDECAPRENYL PHOSPHATE-ALPHA-4-AMINO-4-DEOXY-L-ARABINOSE ARABINOSYL TRANSFERASE"/>
    <property type="match status" value="1"/>
</dbReference>
<dbReference type="InterPro" id="IPR050297">
    <property type="entry name" value="LipidA_mod_glycosyltrf_83"/>
</dbReference>
<dbReference type="Pfam" id="PF13231">
    <property type="entry name" value="PMT_2"/>
    <property type="match status" value="1"/>
</dbReference>
<feature type="transmembrane region" description="Helical" evidence="8">
    <location>
        <begin position="136"/>
        <end position="152"/>
    </location>
</feature>
<evidence type="ECO:0000256" key="1">
    <source>
        <dbReference type="ARBA" id="ARBA00004651"/>
    </source>
</evidence>
<feature type="transmembrane region" description="Helical" evidence="8">
    <location>
        <begin position="330"/>
        <end position="349"/>
    </location>
</feature>
<keyword evidence="2" id="KW-1003">Cell membrane</keyword>
<dbReference type="GO" id="GO:0005886">
    <property type="term" value="C:plasma membrane"/>
    <property type="evidence" value="ECO:0007669"/>
    <property type="project" value="UniProtKB-SubCell"/>
</dbReference>
<keyword evidence="11" id="KW-1185">Reference proteome</keyword>
<feature type="transmembrane region" description="Helical" evidence="8">
    <location>
        <begin position="236"/>
        <end position="251"/>
    </location>
</feature>
<comment type="subcellular location">
    <subcellularLocation>
        <location evidence="1">Cell membrane</location>
        <topology evidence="1">Multi-pass membrane protein</topology>
    </subcellularLocation>
</comment>
<accession>A0A917IYD3</accession>
<dbReference type="InterPro" id="IPR038731">
    <property type="entry name" value="RgtA/B/C-like"/>
</dbReference>
<feature type="transmembrane region" description="Helical" evidence="8">
    <location>
        <begin position="112"/>
        <end position="130"/>
    </location>
</feature>
<dbReference type="GO" id="GO:0009103">
    <property type="term" value="P:lipopolysaccharide biosynthetic process"/>
    <property type="evidence" value="ECO:0007669"/>
    <property type="project" value="UniProtKB-ARBA"/>
</dbReference>